<dbReference type="KEGG" id="ful:C4N20_13455"/>
<organism evidence="1 2">
    <name type="scientific">Fusobacterium ulcerans</name>
    <dbReference type="NCBI Taxonomy" id="861"/>
    <lineage>
        <taxon>Bacteria</taxon>
        <taxon>Fusobacteriati</taxon>
        <taxon>Fusobacteriota</taxon>
        <taxon>Fusobacteriia</taxon>
        <taxon>Fusobacteriales</taxon>
        <taxon>Fusobacteriaceae</taxon>
        <taxon>Fusobacterium</taxon>
    </lineage>
</organism>
<reference evidence="1 2" key="1">
    <citation type="submission" date="2018-06" db="EMBL/GenBank/DDBJ databases">
        <authorList>
            <consortium name="Pathogen Informatics"/>
            <person name="Doyle S."/>
        </authorList>
    </citation>
    <scope>NUCLEOTIDE SEQUENCE [LARGE SCALE GENOMIC DNA]</scope>
    <source>
        <strain evidence="1 2">NCTC12112</strain>
    </source>
</reference>
<proteinExistence type="predicted"/>
<dbReference type="EMBL" id="LS483487">
    <property type="protein sequence ID" value="SQJ02303.1"/>
    <property type="molecule type" value="Genomic_DNA"/>
</dbReference>
<name>A0AAX2JCM2_9FUSO</name>
<evidence type="ECO:0000313" key="2">
    <source>
        <dbReference type="Proteomes" id="UP000249008"/>
    </source>
</evidence>
<sequence>MKYFKSICFISAFCILTGCDSPYIIDKTPRNTTASKTIPSKTAKKPVKEKTITKTTDYAVIHYINNTKYTNLKNELLAGEMDKINSKIKKDDKVKVISLLSNDDQYSSQFQNLWNRFLAINLKGNPDSLINSHAIELAGKILLVKDEKITVITSEQENLYLTGALLYIKKTYPDFNKLNIDIYSIESPFSIGEYTKEYKNLHFKYYKIQGNKLIEDTKSAFLG</sequence>
<dbReference type="AlphaFoldDB" id="A0AAX2JCM2"/>
<dbReference type="Proteomes" id="UP000249008">
    <property type="component" value="Chromosome 1"/>
</dbReference>
<evidence type="ECO:0000313" key="1">
    <source>
        <dbReference type="EMBL" id="SQJ02303.1"/>
    </source>
</evidence>
<dbReference type="PROSITE" id="PS51257">
    <property type="entry name" value="PROKAR_LIPOPROTEIN"/>
    <property type="match status" value="1"/>
</dbReference>
<protein>
    <submittedName>
        <fullName evidence="1">Uncharacterized protein</fullName>
    </submittedName>
</protein>
<dbReference type="GeneID" id="78455827"/>
<dbReference type="RefSeq" id="WP_005977757.1">
    <property type="nucleotide sequence ID" value="NZ_CABKNW010000002.1"/>
</dbReference>
<accession>A0AAX2JCM2</accession>
<gene>
    <name evidence="1" type="ORF">NCTC12112_01257</name>
</gene>